<gene>
    <name evidence="2" type="ORF">OHJ16_06405</name>
</gene>
<dbReference type="Pfam" id="PF14423">
    <property type="entry name" value="Imm5"/>
    <property type="match status" value="1"/>
</dbReference>
<accession>A0ABT4I9C5</accession>
<proteinExistence type="predicted"/>
<dbReference type="RefSeq" id="WP_268917212.1">
    <property type="nucleotide sequence ID" value="NZ_JAPTMY010000011.1"/>
</dbReference>
<name>A0ABT4I9C5_9ACTO</name>
<reference evidence="2" key="1">
    <citation type="submission" date="2022-10" db="EMBL/GenBank/DDBJ databases">
        <title>Genome sequence of Actinomyces israelii ATCC 10048.</title>
        <authorList>
            <person name="Watt R.M."/>
            <person name="Tong W.M."/>
        </authorList>
    </citation>
    <scope>NUCLEOTIDE SEQUENCE</scope>
    <source>
        <strain evidence="2">ATCC 10048</strain>
    </source>
</reference>
<sequence length="204" mass="22915">MIDMDAVNRQIAAGRAELAASSKAILSLATRTRIWKTMLDPQDHEASYRHRIELKMTCVRHVQHLWDRAFPGDSRVEEMLTLAQELINQQADPKQSQIHAESFLVHVLDKTTEADFAAKTATLVAEGVSHAVISACYRNPDYNIADDETDDDELLPDTLEPSYCCAGAAAHAPNWMPIEKTDVPARRAFWTWYLDEAIPQVLAN</sequence>
<evidence type="ECO:0000313" key="3">
    <source>
        <dbReference type="Proteomes" id="UP001072034"/>
    </source>
</evidence>
<dbReference type="EMBL" id="JAPTMY010000011">
    <property type="protein sequence ID" value="MCZ0857673.1"/>
    <property type="molecule type" value="Genomic_DNA"/>
</dbReference>
<dbReference type="InterPro" id="IPR025675">
    <property type="entry name" value="Imm5"/>
</dbReference>
<protein>
    <submittedName>
        <fullName evidence="2">Imm5 family immunity protein</fullName>
    </submittedName>
</protein>
<evidence type="ECO:0000259" key="1">
    <source>
        <dbReference type="Pfam" id="PF14423"/>
    </source>
</evidence>
<keyword evidence="3" id="KW-1185">Reference proteome</keyword>
<dbReference type="Proteomes" id="UP001072034">
    <property type="component" value="Unassembled WGS sequence"/>
</dbReference>
<organism evidence="2 3">
    <name type="scientific">Actinomyces israelii</name>
    <dbReference type="NCBI Taxonomy" id="1659"/>
    <lineage>
        <taxon>Bacteria</taxon>
        <taxon>Bacillati</taxon>
        <taxon>Actinomycetota</taxon>
        <taxon>Actinomycetes</taxon>
        <taxon>Actinomycetales</taxon>
        <taxon>Actinomycetaceae</taxon>
        <taxon>Actinomyces</taxon>
    </lineage>
</organism>
<feature type="domain" description="Immunity protein Imm5" evidence="1">
    <location>
        <begin position="11"/>
        <end position="199"/>
    </location>
</feature>
<evidence type="ECO:0000313" key="2">
    <source>
        <dbReference type="EMBL" id="MCZ0857673.1"/>
    </source>
</evidence>
<comment type="caution">
    <text evidence="2">The sequence shown here is derived from an EMBL/GenBank/DDBJ whole genome shotgun (WGS) entry which is preliminary data.</text>
</comment>